<organism evidence="2 3">
    <name type="scientific">Rhodoblastus acidophilus</name>
    <name type="common">Rhodopseudomonas acidophila</name>
    <dbReference type="NCBI Taxonomy" id="1074"/>
    <lineage>
        <taxon>Bacteria</taxon>
        <taxon>Pseudomonadati</taxon>
        <taxon>Pseudomonadota</taxon>
        <taxon>Alphaproteobacteria</taxon>
        <taxon>Hyphomicrobiales</taxon>
        <taxon>Rhodoblastaceae</taxon>
        <taxon>Rhodoblastus</taxon>
    </lineage>
</organism>
<dbReference type="InterPro" id="IPR005569">
    <property type="entry name" value="Arc_DNA-bd_dom"/>
</dbReference>
<dbReference type="EMBL" id="FYDG01000043">
    <property type="protein sequence ID" value="SNB85065.1"/>
    <property type="molecule type" value="Genomic_DNA"/>
</dbReference>
<name>A0A212SHK4_RHOAC</name>
<gene>
    <name evidence="2" type="ORF">SAMN06265338_14312</name>
</gene>
<dbReference type="SUPFAM" id="SSF47598">
    <property type="entry name" value="Ribbon-helix-helix"/>
    <property type="match status" value="1"/>
</dbReference>
<evidence type="ECO:0000313" key="3">
    <source>
        <dbReference type="Proteomes" id="UP000198418"/>
    </source>
</evidence>
<keyword evidence="3" id="KW-1185">Reference proteome</keyword>
<dbReference type="Gene3D" id="1.10.1220.10">
    <property type="entry name" value="Met repressor-like"/>
    <property type="match status" value="1"/>
</dbReference>
<dbReference type="AlphaFoldDB" id="A0A212SHK4"/>
<dbReference type="InterPro" id="IPR010985">
    <property type="entry name" value="Ribbon_hlx_hlx"/>
</dbReference>
<feature type="domain" description="Arc-like DNA binding" evidence="1">
    <location>
        <begin position="8"/>
        <end position="50"/>
    </location>
</feature>
<dbReference type="Proteomes" id="UP000198418">
    <property type="component" value="Unassembled WGS sequence"/>
</dbReference>
<dbReference type="GO" id="GO:0006355">
    <property type="term" value="P:regulation of DNA-templated transcription"/>
    <property type="evidence" value="ECO:0007669"/>
    <property type="project" value="InterPro"/>
</dbReference>
<dbReference type="InterPro" id="IPR013321">
    <property type="entry name" value="Arc_rbn_hlx_hlx"/>
</dbReference>
<sequence>MRKNTHVRDEDKFMLCLPKSLRDRIAEAAKSNERSINNEIIAVLQHAYDQAAVTKYQTIVRSLARVDDMPPSLSPAKIDELERSGKLVEMKQDLKIEIAALVERIEDLDSDRDRIIARTERLKAIVENLDAAFHRS</sequence>
<proteinExistence type="predicted"/>
<evidence type="ECO:0000313" key="2">
    <source>
        <dbReference type="EMBL" id="SNB85065.1"/>
    </source>
</evidence>
<accession>A0A212SHK4</accession>
<dbReference type="OrthoDB" id="6890552at2"/>
<evidence type="ECO:0000259" key="1">
    <source>
        <dbReference type="Pfam" id="PF03869"/>
    </source>
</evidence>
<protein>
    <submittedName>
        <fullName evidence="2">Arc-like DNA binding domain-containing protein</fullName>
    </submittedName>
</protein>
<reference evidence="3" key="1">
    <citation type="submission" date="2017-06" db="EMBL/GenBank/DDBJ databases">
        <authorList>
            <person name="Varghese N."/>
            <person name="Submissions S."/>
        </authorList>
    </citation>
    <scope>NUCLEOTIDE SEQUENCE [LARGE SCALE GENOMIC DNA]</scope>
    <source>
        <strain evidence="3">DSM 137</strain>
    </source>
</reference>
<dbReference type="GO" id="GO:0003677">
    <property type="term" value="F:DNA binding"/>
    <property type="evidence" value="ECO:0007669"/>
    <property type="project" value="InterPro"/>
</dbReference>
<dbReference type="Pfam" id="PF03869">
    <property type="entry name" value="Arc"/>
    <property type="match status" value="1"/>
</dbReference>
<dbReference type="RefSeq" id="WP_158255345.1">
    <property type="nucleotide sequence ID" value="NZ_FYDG01000043.1"/>
</dbReference>